<evidence type="ECO:0000256" key="3">
    <source>
        <dbReference type="ARBA" id="ARBA00013085"/>
    </source>
</evidence>
<keyword evidence="11" id="KW-1185">Reference proteome</keyword>
<evidence type="ECO:0000313" key="10">
    <source>
        <dbReference type="EMBL" id="MBL4930360.1"/>
    </source>
</evidence>
<protein>
    <recommendedName>
        <fullName evidence="3 8">Histidinol-phosphatase</fullName>
        <shortName evidence="8">HolPase</shortName>
        <ecNumber evidence="3 8">3.1.3.15</ecNumber>
    </recommendedName>
</protein>
<evidence type="ECO:0000256" key="6">
    <source>
        <dbReference type="ARBA" id="ARBA00023102"/>
    </source>
</evidence>
<dbReference type="GO" id="GO:0005737">
    <property type="term" value="C:cytoplasm"/>
    <property type="evidence" value="ECO:0007669"/>
    <property type="project" value="TreeGrafter"/>
</dbReference>
<dbReference type="SMART" id="SM00481">
    <property type="entry name" value="POLIIIAc"/>
    <property type="match status" value="1"/>
</dbReference>
<evidence type="ECO:0000256" key="8">
    <source>
        <dbReference type="RuleBase" id="RU366003"/>
    </source>
</evidence>
<dbReference type="InterPro" id="IPR004013">
    <property type="entry name" value="PHP_dom"/>
</dbReference>
<dbReference type="PANTHER" id="PTHR21039">
    <property type="entry name" value="HISTIDINOL PHOSPHATASE-RELATED"/>
    <property type="match status" value="1"/>
</dbReference>
<dbReference type="EMBL" id="JAESWA010000004">
    <property type="protein sequence ID" value="MBL4930360.1"/>
    <property type="molecule type" value="Genomic_DNA"/>
</dbReference>
<dbReference type="NCBIfam" id="TIGR01856">
    <property type="entry name" value="hisJ_fam"/>
    <property type="match status" value="1"/>
</dbReference>
<keyword evidence="5 8" id="KW-0378">Hydrolase</keyword>
<accession>A0A937K3R6</accession>
<dbReference type="Proteomes" id="UP000623681">
    <property type="component" value="Unassembled WGS sequence"/>
</dbReference>
<evidence type="ECO:0000256" key="1">
    <source>
        <dbReference type="ARBA" id="ARBA00004970"/>
    </source>
</evidence>
<evidence type="ECO:0000313" key="11">
    <source>
        <dbReference type="Proteomes" id="UP000623681"/>
    </source>
</evidence>
<evidence type="ECO:0000256" key="2">
    <source>
        <dbReference type="ARBA" id="ARBA00009152"/>
    </source>
</evidence>
<dbReference type="GO" id="GO:0004401">
    <property type="term" value="F:histidinol-phosphatase activity"/>
    <property type="evidence" value="ECO:0007669"/>
    <property type="project" value="UniProtKB-UniRule"/>
</dbReference>
<dbReference type="PANTHER" id="PTHR21039:SF0">
    <property type="entry name" value="HISTIDINOL-PHOSPHATASE"/>
    <property type="match status" value="1"/>
</dbReference>
<dbReference type="Gene3D" id="3.20.20.140">
    <property type="entry name" value="Metal-dependent hydrolases"/>
    <property type="match status" value="1"/>
</dbReference>
<dbReference type="InterPro" id="IPR010140">
    <property type="entry name" value="Histidinol_P_phosphatase_HisJ"/>
</dbReference>
<dbReference type="GO" id="GO:0000105">
    <property type="term" value="P:L-histidine biosynthetic process"/>
    <property type="evidence" value="ECO:0007669"/>
    <property type="project" value="UniProtKB-UniRule"/>
</dbReference>
<keyword evidence="4 8" id="KW-0028">Amino-acid biosynthesis</keyword>
<dbReference type="InterPro" id="IPR016195">
    <property type="entry name" value="Pol/histidinol_Pase-like"/>
</dbReference>
<feature type="domain" description="Polymerase/histidinol phosphatase N-terminal" evidence="9">
    <location>
        <begin position="6"/>
        <end position="87"/>
    </location>
</feature>
<evidence type="ECO:0000256" key="7">
    <source>
        <dbReference type="ARBA" id="ARBA00049158"/>
    </source>
</evidence>
<dbReference type="Pfam" id="PF02811">
    <property type="entry name" value="PHP"/>
    <property type="match status" value="1"/>
</dbReference>
<dbReference type="EC" id="3.1.3.15" evidence="3 8"/>
<reference evidence="10" key="1">
    <citation type="submission" date="2021-01" db="EMBL/GenBank/DDBJ databases">
        <title>Genome public.</title>
        <authorList>
            <person name="Liu C."/>
            <person name="Sun Q."/>
        </authorList>
    </citation>
    <scope>NUCLEOTIDE SEQUENCE</scope>
    <source>
        <strain evidence="10">YIM B02565</strain>
    </source>
</reference>
<proteinExistence type="inferred from homology"/>
<keyword evidence="6 8" id="KW-0368">Histidine biosynthesis</keyword>
<dbReference type="RefSeq" id="WP_202765743.1">
    <property type="nucleotide sequence ID" value="NZ_JAESWA010000004.1"/>
</dbReference>
<comment type="catalytic activity">
    <reaction evidence="7 8">
        <text>L-histidinol phosphate + H2O = L-histidinol + phosphate</text>
        <dbReference type="Rhea" id="RHEA:14465"/>
        <dbReference type="ChEBI" id="CHEBI:15377"/>
        <dbReference type="ChEBI" id="CHEBI:43474"/>
        <dbReference type="ChEBI" id="CHEBI:57699"/>
        <dbReference type="ChEBI" id="CHEBI:57980"/>
        <dbReference type="EC" id="3.1.3.15"/>
    </reaction>
</comment>
<comment type="similarity">
    <text evidence="2 8">Belongs to the PHP hydrolase family. HisK subfamily.</text>
</comment>
<comment type="pathway">
    <text evidence="1 8">Amino-acid biosynthesis; L-histidine biosynthesis; L-histidine from 5-phospho-alpha-D-ribose 1-diphosphate: step 8/9.</text>
</comment>
<organism evidence="10 11">
    <name type="scientific">Clostridium paridis</name>
    <dbReference type="NCBI Taxonomy" id="2803863"/>
    <lineage>
        <taxon>Bacteria</taxon>
        <taxon>Bacillati</taxon>
        <taxon>Bacillota</taxon>
        <taxon>Clostridia</taxon>
        <taxon>Eubacteriales</taxon>
        <taxon>Clostridiaceae</taxon>
        <taxon>Clostridium</taxon>
    </lineage>
</organism>
<evidence type="ECO:0000256" key="5">
    <source>
        <dbReference type="ARBA" id="ARBA00022801"/>
    </source>
</evidence>
<evidence type="ECO:0000256" key="4">
    <source>
        <dbReference type="ARBA" id="ARBA00022605"/>
    </source>
</evidence>
<comment type="caution">
    <text evidence="10">The sequence shown here is derived from an EMBL/GenBank/DDBJ whole genome shotgun (WGS) entry which is preliminary data.</text>
</comment>
<evidence type="ECO:0000259" key="9">
    <source>
        <dbReference type="SMART" id="SM00481"/>
    </source>
</evidence>
<dbReference type="SUPFAM" id="SSF89550">
    <property type="entry name" value="PHP domain-like"/>
    <property type="match status" value="1"/>
</dbReference>
<dbReference type="AlphaFoldDB" id="A0A937K3R6"/>
<dbReference type="InterPro" id="IPR003141">
    <property type="entry name" value="Pol/His_phosphatase_N"/>
</dbReference>
<gene>
    <name evidence="10" type="ORF">JK634_00850</name>
</gene>
<sequence>MKKYYGDYHLHSSFSPDSKEAIENIYKKAKETYLSEICLTEHISMNENDSSYGYLKYDDYIGEINKYNGQEDSGLSMKIGLEIGEGHKYIKEVEEYIKDKDIDFIIGSLHRIDNIGVIGYLEKYDVKKVYEDYFKELYEVADKSNYDVMGHLDLVQRYAWNKYGKYEYRNYVDLIDSILKRVIERGKGIEINTSILKNRKEYMPKLEIVRRYRELGGEIITVGSDAHSFDRVGEGISLVYELLKENGFKYISRYNKRKCYFESL</sequence>
<name>A0A937K3R6_9CLOT</name>